<gene>
    <name evidence="1" type="ORF">ACFQS9_01520</name>
</gene>
<proteinExistence type="predicted"/>
<organism evidence="1 2">
    <name type="scientific">Rhodococcus daqingensis</name>
    <dbReference type="NCBI Taxonomy" id="2479363"/>
    <lineage>
        <taxon>Bacteria</taxon>
        <taxon>Bacillati</taxon>
        <taxon>Actinomycetota</taxon>
        <taxon>Actinomycetes</taxon>
        <taxon>Mycobacteriales</taxon>
        <taxon>Nocardiaceae</taxon>
        <taxon>Rhodococcus</taxon>
    </lineage>
</organism>
<sequence>MACAACVLAAPTAATADPDLRGYLDVPESNRDGTAAGGVDPALPLDRASLESALVAARSSGVDPRRYASLLRQYWLVVGAENAQIDLDAWDPRRGLAANLETVNDVYVNYLRLTNAHPELYWSGMAGLAGVSFAAGFYDLGDASAVFSVPGVHQVGAAAAELIRAAPPELAGRLPGDVRLLATEGGRLTSDDLDWYIGRLLTMQKHIFMDMVPMHEAYSARGREGIEEFARAGLLDDNIAQAWRSIFDRTPQGYADALVRMASREQNQIIADQWDATASSRGPMGRALTYLTTVAGKPAVPGTRAPGIYAPLDVQVDISDRALRLRAPLPDFNWADREPRWAYIAHDLAPSYVRMIEQSPAAAATLLRTPFADQMTRGRLGPRLPDLLRDLTSTWELTPGPAR</sequence>
<dbReference type="EMBL" id="JBHTCS010000002">
    <property type="protein sequence ID" value="MFC7446560.1"/>
    <property type="molecule type" value="Genomic_DNA"/>
</dbReference>
<name>A0ABW2RS33_9NOCA</name>
<dbReference type="Proteomes" id="UP001596484">
    <property type="component" value="Unassembled WGS sequence"/>
</dbReference>
<evidence type="ECO:0000313" key="1">
    <source>
        <dbReference type="EMBL" id="MFC7446560.1"/>
    </source>
</evidence>
<protein>
    <recommendedName>
        <fullName evidence="3">Tat pathway signal protein</fullName>
    </recommendedName>
</protein>
<comment type="caution">
    <text evidence="1">The sequence shown here is derived from an EMBL/GenBank/DDBJ whole genome shotgun (WGS) entry which is preliminary data.</text>
</comment>
<evidence type="ECO:0008006" key="3">
    <source>
        <dbReference type="Google" id="ProtNLM"/>
    </source>
</evidence>
<evidence type="ECO:0000313" key="2">
    <source>
        <dbReference type="Proteomes" id="UP001596484"/>
    </source>
</evidence>
<keyword evidence="2" id="KW-1185">Reference proteome</keyword>
<reference evidence="2" key="1">
    <citation type="journal article" date="2019" name="Int. J. Syst. Evol. Microbiol.">
        <title>The Global Catalogue of Microorganisms (GCM) 10K type strain sequencing project: providing services to taxonomists for standard genome sequencing and annotation.</title>
        <authorList>
            <consortium name="The Broad Institute Genomics Platform"/>
            <consortium name="The Broad Institute Genome Sequencing Center for Infectious Disease"/>
            <person name="Wu L."/>
            <person name="Ma J."/>
        </authorList>
    </citation>
    <scope>NUCLEOTIDE SEQUENCE [LARGE SCALE GENOMIC DNA]</scope>
    <source>
        <strain evidence="2">ICMP 19430</strain>
    </source>
</reference>
<accession>A0ABW2RS33</accession>
<dbReference type="RefSeq" id="WP_378400857.1">
    <property type="nucleotide sequence ID" value="NZ_JBHTCS010000002.1"/>
</dbReference>